<feature type="transmembrane region" description="Helical" evidence="5">
    <location>
        <begin position="117"/>
        <end position="139"/>
    </location>
</feature>
<evidence type="ECO:0000256" key="2">
    <source>
        <dbReference type="ARBA" id="ARBA00022692"/>
    </source>
</evidence>
<evidence type="ECO:0000256" key="1">
    <source>
        <dbReference type="ARBA" id="ARBA00004141"/>
    </source>
</evidence>
<gene>
    <name evidence="7" type="ORF">B9K05_09150</name>
</gene>
<feature type="transmembrane region" description="Helical" evidence="5">
    <location>
        <begin position="87"/>
        <end position="105"/>
    </location>
</feature>
<feature type="transmembrane region" description="Helical" evidence="5">
    <location>
        <begin position="159"/>
        <end position="180"/>
    </location>
</feature>
<dbReference type="AlphaFoldDB" id="A0A270BIJ2"/>
<feature type="transmembrane region" description="Helical" evidence="5">
    <location>
        <begin position="340"/>
        <end position="360"/>
    </location>
</feature>
<feature type="transmembrane region" description="Helical" evidence="5">
    <location>
        <begin position="60"/>
        <end position="81"/>
    </location>
</feature>
<dbReference type="Proteomes" id="UP000216033">
    <property type="component" value="Unassembled WGS sequence"/>
</dbReference>
<dbReference type="STRING" id="1231343.Absy_008_104"/>
<evidence type="ECO:0000259" key="6">
    <source>
        <dbReference type="Pfam" id="PF04932"/>
    </source>
</evidence>
<feature type="transmembrane region" description="Helical" evidence="5">
    <location>
        <begin position="214"/>
        <end position="230"/>
    </location>
</feature>
<keyword evidence="8" id="KW-1185">Reference proteome</keyword>
<keyword evidence="3 5" id="KW-1133">Transmembrane helix</keyword>
<reference evidence="7 8" key="1">
    <citation type="submission" date="2017-04" db="EMBL/GenBank/DDBJ databases">
        <title>Kefir bacterial isolates.</title>
        <authorList>
            <person name="Kim Y."/>
            <person name="Blasche S."/>
            <person name="Patil K.R."/>
        </authorList>
    </citation>
    <scope>NUCLEOTIDE SEQUENCE [LARGE SCALE GENOMIC DNA]</scope>
    <source>
        <strain evidence="7 8">KR-2</strain>
    </source>
</reference>
<dbReference type="InterPro" id="IPR007016">
    <property type="entry name" value="O-antigen_ligase-rel_domated"/>
</dbReference>
<dbReference type="EMBL" id="NDFP01000008">
    <property type="protein sequence ID" value="PAL24837.1"/>
    <property type="molecule type" value="Genomic_DNA"/>
</dbReference>
<sequence>MILKNMPVFFDTHLKKIAFALFFFLPFLQLRGRSIADFIISFIAISFLLHTVFKKNYRPLLQGWFPFALGLWAIMVLASMLDHSLHAVLEALAILRYFVFAKALEEWLLQGQKEQKVLSFAVTLAGLWVLVECWQQYLFGVNIWGYPRWGDGALTGPFFSPRAGPALMVIMFPGLMIYPMRMMQHKALSKKITALGMMSFLLLTMVIVGQRMPALLVFFGFFICAILIRTTRVPVILATLIGMGGLACLPVLSPPAYNKLVLHFLEQIRDFPHSPYGQIYIRATNMVYAHPLFGLGFDGFRRHCADAVYIYGMPQLNHFMAGMDPVVGCNIHPHNIYLEIATTAGLTGLVLFVCMVLIWLKKLLLAAVASKDLMLSMLFITLCMMFWPLASTSSLFTERTAGWAFLMVGWGLALVKSANTQRA</sequence>
<name>A0A270BIJ2_9PROT</name>
<evidence type="ECO:0000256" key="4">
    <source>
        <dbReference type="ARBA" id="ARBA00023136"/>
    </source>
</evidence>
<evidence type="ECO:0000313" key="8">
    <source>
        <dbReference type="Proteomes" id="UP000216033"/>
    </source>
</evidence>
<dbReference type="PANTHER" id="PTHR37422">
    <property type="entry name" value="TEICHURONIC ACID BIOSYNTHESIS PROTEIN TUAE"/>
    <property type="match status" value="1"/>
</dbReference>
<dbReference type="PANTHER" id="PTHR37422:SF13">
    <property type="entry name" value="LIPOPOLYSACCHARIDE BIOSYNTHESIS PROTEIN PA4999-RELATED"/>
    <property type="match status" value="1"/>
</dbReference>
<comment type="subcellular location">
    <subcellularLocation>
        <location evidence="1">Membrane</location>
        <topology evidence="1">Multi-pass membrane protein</topology>
    </subcellularLocation>
</comment>
<proteinExistence type="predicted"/>
<evidence type="ECO:0000313" key="7">
    <source>
        <dbReference type="EMBL" id="PAL24837.1"/>
    </source>
</evidence>
<dbReference type="InterPro" id="IPR051533">
    <property type="entry name" value="WaaL-like"/>
</dbReference>
<dbReference type="OrthoDB" id="5801261at2"/>
<organism evidence="7 8">
    <name type="scientific">Acetobacter syzygii</name>
    <dbReference type="NCBI Taxonomy" id="146476"/>
    <lineage>
        <taxon>Bacteria</taxon>
        <taxon>Pseudomonadati</taxon>
        <taxon>Pseudomonadota</taxon>
        <taxon>Alphaproteobacteria</taxon>
        <taxon>Acetobacterales</taxon>
        <taxon>Acetobacteraceae</taxon>
        <taxon>Acetobacter</taxon>
    </lineage>
</organism>
<feature type="transmembrane region" description="Helical" evidence="5">
    <location>
        <begin position="401"/>
        <end position="418"/>
    </location>
</feature>
<comment type="caution">
    <text evidence="7">The sequence shown here is derived from an EMBL/GenBank/DDBJ whole genome shotgun (WGS) entry which is preliminary data.</text>
</comment>
<accession>A0A270BIJ2</accession>
<evidence type="ECO:0000256" key="3">
    <source>
        <dbReference type="ARBA" id="ARBA00022989"/>
    </source>
</evidence>
<dbReference type="Pfam" id="PF04932">
    <property type="entry name" value="Wzy_C"/>
    <property type="match status" value="1"/>
</dbReference>
<protein>
    <recommendedName>
        <fullName evidence="6">O-antigen ligase-related domain-containing protein</fullName>
    </recommendedName>
</protein>
<evidence type="ECO:0000256" key="5">
    <source>
        <dbReference type="SAM" id="Phobius"/>
    </source>
</evidence>
<keyword evidence="4 5" id="KW-0472">Membrane</keyword>
<keyword evidence="2 5" id="KW-0812">Transmembrane</keyword>
<feature type="transmembrane region" description="Helical" evidence="5">
    <location>
        <begin position="192"/>
        <end position="208"/>
    </location>
</feature>
<feature type="transmembrane region" description="Helical" evidence="5">
    <location>
        <begin position="35"/>
        <end position="53"/>
    </location>
</feature>
<feature type="domain" description="O-antigen ligase-related" evidence="6">
    <location>
        <begin position="198"/>
        <end position="353"/>
    </location>
</feature>
<feature type="transmembrane region" description="Helical" evidence="5">
    <location>
        <begin position="372"/>
        <end position="389"/>
    </location>
</feature>
<dbReference type="GO" id="GO:0016020">
    <property type="term" value="C:membrane"/>
    <property type="evidence" value="ECO:0007669"/>
    <property type="project" value="UniProtKB-SubCell"/>
</dbReference>
<feature type="transmembrane region" description="Helical" evidence="5">
    <location>
        <begin position="235"/>
        <end position="253"/>
    </location>
</feature>